<accession>T1FCZ4</accession>
<name>T1FCZ4_HELRO</name>
<dbReference type="EMBL" id="KB097379">
    <property type="protein sequence ID" value="ESN97439.1"/>
    <property type="molecule type" value="Genomic_DNA"/>
</dbReference>
<dbReference type="GeneID" id="20206693"/>
<evidence type="ECO:0000256" key="1">
    <source>
        <dbReference type="SAM" id="MobiDB-lite"/>
    </source>
</evidence>
<dbReference type="AlphaFoldDB" id="T1FCZ4"/>
<dbReference type="EnsemblMetazoa" id="HelroT178236">
    <property type="protein sequence ID" value="HelroP178236"/>
    <property type="gene ID" value="HelroG178236"/>
</dbReference>
<dbReference type="Gene3D" id="3.60.10.10">
    <property type="entry name" value="Endonuclease/exonuclease/phosphatase"/>
    <property type="match status" value="1"/>
</dbReference>
<feature type="compositionally biased region" description="Basic and acidic residues" evidence="1">
    <location>
        <begin position="162"/>
        <end position="175"/>
    </location>
</feature>
<dbReference type="HOGENOM" id="CLU_726238_0_0_1"/>
<evidence type="ECO:0000313" key="3">
    <source>
        <dbReference type="EMBL" id="ESN97439.1"/>
    </source>
</evidence>
<dbReference type="PANTHER" id="PTHR33273:SF4">
    <property type="entry name" value="ENDONUCLEASE_EXONUCLEASE_PHOSPHATASE DOMAIN-CONTAINING PROTEIN"/>
    <property type="match status" value="1"/>
</dbReference>
<feature type="domain" description="Endonuclease/exonuclease/phosphatase" evidence="2">
    <location>
        <begin position="269"/>
        <end position="361"/>
    </location>
</feature>
<evidence type="ECO:0000313" key="4">
    <source>
        <dbReference type="EnsemblMetazoa" id="HelroP178236"/>
    </source>
</evidence>
<dbReference type="InParanoid" id="T1FCZ4"/>
<reference evidence="5" key="1">
    <citation type="submission" date="2012-12" db="EMBL/GenBank/DDBJ databases">
        <authorList>
            <person name="Hellsten U."/>
            <person name="Grimwood J."/>
            <person name="Chapman J.A."/>
            <person name="Shapiro H."/>
            <person name="Aerts A."/>
            <person name="Otillar R.P."/>
            <person name="Terry A.Y."/>
            <person name="Boore J.L."/>
            <person name="Simakov O."/>
            <person name="Marletaz F."/>
            <person name="Cho S.-J."/>
            <person name="Edsinger-Gonzales E."/>
            <person name="Havlak P."/>
            <person name="Kuo D.-H."/>
            <person name="Larsson T."/>
            <person name="Lv J."/>
            <person name="Arendt D."/>
            <person name="Savage R."/>
            <person name="Osoegawa K."/>
            <person name="de Jong P."/>
            <person name="Lindberg D.R."/>
            <person name="Seaver E.C."/>
            <person name="Weisblat D.A."/>
            <person name="Putnam N.H."/>
            <person name="Grigoriev I.V."/>
            <person name="Rokhsar D.S."/>
        </authorList>
    </citation>
    <scope>NUCLEOTIDE SEQUENCE</scope>
</reference>
<feature type="region of interest" description="Disordered" evidence="1">
    <location>
        <begin position="142"/>
        <end position="175"/>
    </location>
</feature>
<gene>
    <name evidence="4" type="primary">20206693</name>
    <name evidence="3" type="ORF">HELRODRAFT_178236</name>
</gene>
<keyword evidence="5" id="KW-1185">Reference proteome</keyword>
<evidence type="ECO:0000259" key="2">
    <source>
        <dbReference type="Pfam" id="PF14529"/>
    </source>
</evidence>
<reference evidence="4" key="3">
    <citation type="submission" date="2015-06" db="UniProtKB">
        <authorList>
            <consortium name="EnsemblMetazoa"/>
        </authorList>
    </citation>
    <scope>IDENTIFICATION</scope>
</reference>
<dbReference type="Pfam" id="PF14529">
    <property type="entry name" value="Exo_endo_phos_2"/>
    <property type="match status" value="1"/>
</dbReference>
<dbReference type="PANTHER" id="PTHR33273">
    <property type="entry name" value="DOMAIN-CONTAINING PROTEIN, PUTATIVE-RELATED"/>
    <property type="match status" value="1"/>
</dbReference>
<reference evidence="3 5" key="2">
    <citation type="journal article" date="2013" name="Nature">
        <title>Insights into bilaterian evolution from three spiralian genomes.</title>
        <authorList>
            <person name="Simakov O."/>
            <person name="Marletaz F."/>
            <person name="Cho S.J."/>
            <person name="Edsinger-Gonzales E."/>
            <person name="Havlak P."/>
            <person name="Hellsten U."/>
            <person name="Kuo D.H."/>
            <person name="Larsson T."/>
            <person name="Lv J."/>
            <person name="Arendt D."/>
            <person name="Savage R."/>
            <person name="Osoegawa K."/>
            <person name="de Jong P."/>
            <person name="Grimwood J."/>
            <person name="Chapman J.A."/>
            <person name="Shapiro H."/>
            <person name="Aerts A."/>
            <person name="Otillar R.P."/>
            <person name="Terry A.Y."/>
            <person name="Boore J.L."/>
            <person name="Grigoriev I.V."/>
            <person name="Lindberg D.R."/>
            <person name="Seaver E.C."/>
            <person name="Weisblat D.A."/>
            <person name="Putnam N.H."/>
            <person name="Rokhsar D.S."/>
        </authorList>
    </citation>
    <scope>NUCLEOTIDE SEQUENCE</scope>
</reference>
<dbReference type="GO" id="GO:0003824">
    <property type="term" value="F:catalytic activity"/>
    <property type="evidence" value="ECO:0007669"/>
    <property type="project" value="InterPro"/>
</dbReference>
<sequence length="381" mass="43597">MPQQRTEMVNQTSQVKGFDTVPRTKWRRGDMASRMVQAQPQPCFSIQGSAKVDLVFSRGSRETNMINNLNKKSEDSEKDDNNRKASLNVSTDLMRINAWEQLGQLIDGKKLKQPPSQLPKRQFLPSRARNIVEKLSAVDTGADADSESAVDIQPRSVKRKDRTPPETGTKKRREETQTIFPFLTKSKGKEHTDTKTEMGWQQLVPQDVKFTKTWCWVLKEKNLKMKILQLNINHCKVAHDLLMQTVRELKVDLAIISEPYKHLNTQPLTQSAKQYSLVVIAGDFNAWAVDWDSKETNARENALLEAMAILDVVLLNNGDKPTFVRKKVNSIVDFTFVSCCLVKGNLSWKVMDIYTASDHSALLWEYFKLPRVFKQINSELE</sequence>
<dbReference type="InterPro" id="IPR036691">
    <property type="entry name" value="Endo/exonu/phosph_ase_sf"/>
</dbReference>
<dbReference type="SUPFAM" id="SSF56219">
    <property type="entry name" value="DNase I-like"/>
    <property type="match status" value="1"/>
</dbReference>
<dbReference type="Proteomes" id="UP000015101">
    <property type="component" value="Unassembled WGS sequence"/>
</dbReference>
<dbReference type="InterPro" id="IPR005135">
    <property type="entry name" value="Endo/exonuclease/phosphatase"/>
</dbReference>
<dbReference type="OrthoDB" id="8036339at2759"/>
<dbReference type="KEGG" id="hro:HELRODRAFT_178236"/>
<organism evidence="4 5">
    <name type="scientific">Helobdella robusta</name>
    <name type="common">Californian leech</name>
    <dbReference type="NCBI Taxonomy" id="6412"/>
    <lineage>
        <taxon>Eukaryota</taxon>
        <taxon>Metazoa</taxon>
        <taxon>Spiralia</taxon>
        <taxon>Lophotrochozoa</taxon>
        <taxon>Annelida</taxon>
        <taxon>Clitellata</taxon>
        <taxon>Hirudinea</taxon>
        <taxon>Rhynchobdellida</taxon>
        <taxon>Glossiphoniidae</taxon>
        <taxon>Helobdella</taxon>
    </lineage>
</organism>
<dbReference type="CTD" id="20206693"/>
<dbReference type="EMBL" id="AMQM01006339">
    <property type="status" value="NOT_ANNOTATED_CDS"/>
    <property type="molecule type" value="Genomic_DNA"/>
</dbReference>
<dbReference type="RefSeq" id="XP_009024596.1">
    <property type="nucleotide sequence ID" value="XM_009026348.1"/>
</dbReference>
<proteinExistence type="predicted"/>
<evidence type="ECO:0000313" key="5">
    <source>
        <dbReference type="Proteomes" id="UP000015101"/>
    </source>
</evidence>
<protein>
    <recommendedName>
        <fullName evidence="2">Endonuclease/exonuclease/phosphatase domain-containing protein</fullName>
    </recommendedName>
</protein>